<dbReference type="eggNOG" id="COG3521">
    <property type="taxonomic scope" value="Bacteria"/>
</dbReference>
<sequence length="167" mass="18933">MKLKCFKSVLCYIWIVILVGCSSSGSSPTFLPPFKVEVNIIPAEDINVYSDGSPHPVAIRVYQLREIGAFTKSEFLELYNQDRSVLNEALVDMINISPVLPGKTQKLTLDIQQEARYLAVLAEFANYRQLVTKSYISLADDPDENPVYIRITSTEIDIKQPVDDSWW</sequence>
<dbReference type="NCBIfam" id="TIGR03352">
    <property type="entry name" value="VI_chp_3"/>
    <property type="match status" value="1"/>
</dbReference>
<feature type="signal peptide" evidence="1">
    <location>
        <begin position="1"/>
        <end position="26"/>
    </location>
</feature>
<dbReference type="PANTHER" id="PTHR37625">
    <property type="entry name" value="OUTER MEMBRANE LIPOPROTEIN-RELATED"/>
    <property type="match status" value="1"/>
</dbReference>
<evidence type="ECO:0000256" key="1">
    <source>
        <dbReference type="SAM" id="SignalP"/>
    </source>
</evidence>
<proteinExistence type="predicted"/>
<dbReference type="AlphaFoldDB" id="F6D0Z7"/>
<dbReference type="Pfam" id="PF12790">
    <property type="entry name" value="T6SS-SciN"/>
    <property type="match status" value="1"/>
</dbReference>
<dbReference type="Proteomes" id="UP000009230">
    <property type="component" value="Chromosome"/>
</dbReference>
<organism evidence="2 3">
    <name type="scientific">Marinomonas posidonica (strain CECT 7376 / NCIMB 14433 / IVIA-Po-181)</name>
    <dbReference type="NCBI Taxonomy" id="491952"/>
    <lineage>
        <taxon>Bacteria</taxon>
        <taxon>Pseudomonadati</taxon>
        <taxon>Pseudomonadota</taxon>
        <taxon>Gammaproteobacteria</taxon>
        <taxon>Oceanospirillales</taxon>
        <taxon>Oceanospirillaceae</taxon>
        <taxon>Marinomonas</taxon>
    </lineage>
</organism>
<dbReference type="STRING" id="491952.Mar181_0664"/>
<keyword evidence="2" id="KW-0449">Lipoprotein</keyword>
<protein>
    <submittedName>
        <fullName evidence="2">Type VI secretion lipoprotein, VC_A0113 family</fullName>
    </submittedName>
</protein>
<reference evidence="2 3" key="1">
    <citation type="journal article" date="2012" name="Stand. Genomic Sci.">
        <title>Complete genome sequence of Marinomonas posidonica type strain (IVIA-Po-181(T)).</title>
        <authorList>
            <person name="Lucas-Elio P."/>
            <person name="Goodwin L."/>
            <person name="Woyke T."/>
            <person name="Pitluck S."/>
            <person name="Nolan M."/>
            <person name="Kyrpides N.C."/>
            <person name="Detter J.C."/>
            <person name="Copeland A."/>
            <person name="Lu M."/>
            <person name="Bruce D."/>
            <person name="Detter C."/>
            <person name="Tapia R."/>
            <person name="Han S."/>
            <person name="Land M.L."/>
            <person name="Ivanova N."/>
            <person name="Mikhailova N."/>
            <person name="Johnston A.W."/>
            <person name="Sanchez-Amat A."/>
        </authorList>
    </citation>
    <scope>NUCLEOTIDE SEQUENCE [LARGE SCALE GENOMIC DNA]</scope>
    <source>
        <strain evidence="3">CECT 7376 / NCIMB 14433 / IVIA-Po-181</strain>
    </source>
</reference>
<gene>
    <name evidence="2" type="ordered locus">Mar181_0664</name>
</gene>
<dbReference type="InterPro" id="IPR038706">
    <property type="entry name" value="Type_VI_SciN-like_sf"/>
</dbReference>
<dbReference type="InterPro" id="IPR017734">
    <property type="entry name" value="T6SS_SciN"/>
</dbReference>
<dbReference type="HOGENOM" id="CLU_092347_3_0_6"/>
<dbReference type="Gene3D" id="2.60.40.4150">
    <property type="entry name" value="Type VI secretion system, lipoprotein SciN"/>
    <property type="match status" value="1"/>
</dbReference>
<evidence type="ECO:0000313" key="3">
    <source>
        <dbReference type="Proteomes" id="UP000009230"/>
    </source>
</evidence>
<dbReference type="EMBL" id="CP002771">
    <property type="protein sequence ID" value="AEF53720.1"/>
    <property type="molecule type" value="Genomic_DNA"/>
</dbReference>
<dbReference type="PANTHER" id="PTHR37625:SF4">
    <property type="entry name" value="OUTER MEMBRANE LIPOPROTEIN"/>
    <property type="match status" value="1"/>
</dbReference>
<keyword evidence="1" id="KW-0732">Signal</keyword>
<name>F6D0Z7_MARPP</name>
<keyword evidence="3" id="KW-1185">Reference proteome</keyword>
<accession>F6D0Z7</accession>
<evidence type="ECO:0000313" key="2">
    <source>
        <dbReference type="EMBL" id="AEF53720.1"/>
    </source>
</evidence>
<feature type="chain" id="PRO_5003338749" evidence="1">
    <location>
        <begin position="27"/>
        <end position="167"/>
    </location>
</feature>
<dbReference type="KEGG" id="mpc:Mar181_0664"/>
<dbReference type="RefSeq" id="WP_013795197.1">
    <property type="nucleotide sequence ID" value="NC_015559.1"/>
</dbReference>
<dbReference type="PROSITE" id="PS51257">
    <property type="entry name" value="PROKAR_LIPOPROTEIN"/>
    <property type="match status" value="1"/>
</dbReference>
<dbReference type="OrthoDB" id="5471061at2"/>